<feature type="compositionally biased region" description="Basic and acidic residues" evidence="1">
    <location>
        <begin position="687"/>
        <end position="696"/>
    </location>
</feature>
<dbReference type="Proteomes" id="UP000525205">
    <property type="component" value="Unassembled WGS sequence"/>
</dbReference>
<comment type="caution">
    <text evidence="3">The sequence shown here is derived from an EMBL/GenBank/DDBJ whole genome shotgun (WGS) entry which is preliminary data.</text>
</comment>
<feature type="region of interest" description="Disordered" evidence="1">
    <location>
        <begin position="140"/>
        <end position="186"/>
    </location>
</feature>
<dbReference type="InterPro" id="IPR011989">
    <property type="entry name" value="ARM-like"/>
</dbReference>
<dbReference type="PANTHER" id="PTHR21567">
    <property type="entry name" value="CLASP"/>
    <property type="match status" value="1"/>
</dbReference>
<feature type="region of interest" description="Disordered" evidence="1">
    <location>
        <begin position="687"/>
        <end position="734"/>
    </location>
</feature>
<sequence length="973" mass="107227">PVAVYCGSIPKFKPRYTALRGGSIDSNLQFCGSSWTTEEEGEDEKGDTCPLDGWASKASVPDLSTRDGGDLCHLSRRALTQDPRQREVRFAVPETIQIKDKLKIRRMSEGLLTSQRGLTDCSDPKGVTLKPAVCSSASRRLLATSRPVPPIQNSLPSSEPSRMSNGEQEHEENSTGYVDSDGNNKDLMSEASRLPLYCSGGDGKKSLGVALLPPIPKSARSSDGNPGSTAMPLPSAQHLVFHETVEMRPRRSGSRSEEKTLKNLELQTLEPVLPVLQHHVVGGTKSAGHLCEPMPPLKGLPLSQAKEMDRPVSPCFLSDDDLKDSNGKIHVVLSKSTLKKIEQERMRQMELLRREKEKEKEKSLQLPTQSGDLGDAAKETFGPPPVNGAVSISASVSNARRDPTGVALRKRVNRPSLPSIPVVSQGGSFPRKSSVNSLPAIALDFLERGEERECGDAQEARPFPNPQQVLLNVLTWLSSDDWQQKAKALFNVRRLAICHSEVILGRLHDVSLAVTREVNNLRSKVSRFAIGTLGELFRTMKKHMDHEVDEVARVLLQKMGDSSEFIQKAASQSLGIMVVNVTPARAMTALMASGIQHRNVLVRKCAAEHLLTVMEQIGAEKLLSGTRDSTDLLVRTLVKIAQDSQQDTRRYGRKMLSILMDHRKFDKYLKQSVPSRDLEDVMAKIKQKGIGDRKCEPPSSKQPKKSRNRSLTMPQDNLPSDGGSKSGVDVVTLPPQTVRRTTLRTVEEMDQLRELYNLLTAKEFQTRMEGVVLLLDHCKSSPQFISTNIVQIFDVFVLRLQDCNKKVNQRALEVLALMTPMLRDALHPVLVPLVAAVTDNLNSKHLGIYAAAVRALEASIAHLDNTSLLQILSHRVPFLSGQALLDVTEHLSVLVASVHPQKPQAVKRYALPALWFLVGNGALPVRSGNVRAVVAKLAKSLYEMMGSRLKKHAASQPQHVMKNLCDILGLNVW</sequence>
<dbReference type="GO" id="GO:0005929">
    <property type="term" value="C:cilium"/>
    <property type="evidence" value="ECO:0007669"/>
    <property type="project" value="TreeGrafter"/>
</dbReference>
<reference evidence="3 4" key="1">
    <citation type="submission" date="2019-09" db="EMBL/GenBank/DDBJ databases">
        <title>Bird 10,000 Genomes (B10K) Project - Family phase.</title>
        <authorList>
            <person name="Zhang G."/>
        </authorList>
    </citation>
    <scope>NUCLEOTIDE SEQUENCE [LARGE SCALE GENOMIC DNA]</scope>
    <source>
        <strain evidence="3">B10K-CU-031-03</strain>
        <tissue evidence="3">Muscle</tissue>
    </source>
</reference>
<evidence type="ECO:0000313" key="4">
    <source>
        <dbReference type="Proteomes" id="UP000525205"/>
    </source>
</evidence>
<protein>
    <submittedName>
        <fullName evidence="3">TGRM2 protein</fullName>
    </submittedName>
</protein>
<dbReference type="AlphaFoldDB" id="A0A7K8P952"/>
<dbReference type="Gene3D" id="1.25.10.10">
    <property type="entry name" value="Leucine-rich Repeat Variant"/>
    <property type="match status" value="2"/>
</dbReference>
<evidence type="ECO:0000256" key="1">
    <source>
        <dbReference type="SAM" id="MobiDB-lite"/>
    </source>
</evidence>
<dbReference type="PANTHER" id="PTHR21567:SF42">
    <property type="entry name" value="TOG ARRAY REGULATOR OF AXONEMAL MICROTUBULES PROTEIN 2"/>
    <property type="match status" value="1"/>
</dbReference>
<accession>A0A7K8P952</accession>
<organism evidence="3 4">
    <name type="scientific">Cochlearius cochlearius</name>
    <name type="common">Boat-billed heron</name>
    <dbReference type="NCBI Taxonomy" id="110676"/>
    <lineage>
        <taxon>Eukaryota</taxon>
        <taxon>Metazoa</taxon>
        <taxon>Chordata</taxon>
        <taxon>Craniata</taxon>
        <taxon>Vertebrata</taxon>
        <taxon>Euteleostomi</taxon>
        <taxon>Archelosauria</taxon>
        <taxon>Archosauria</taxon>
        <taxon>Dinosauria</taxon>
        <taxon>Saurischia</taxon>
        <taxon>Theropoda</taxon>
        <taxon>Coelurosauria</taxon>
        <taxon>Aves</taxon>
        <taxon>Neognathae</taxon>
        <taxon>Neoaves</taxon>
        <taxon>Aequornithes</taxon>
        <taxon>Pelecaniformes</taxon>
        <taxon>Ardeidae</taxon>
        <taxon>Cochlearius</taxon>
    </lineage>
</organism>
<gene>
    <name evidence="3" type="primary">Togaram2</name>
    <name evidence="3" type="ORF">COCCOC_R10769</name>
</gene>
<feature type="region of interest" description="Disordered" evidence="1">
    <location>
        <begin position="355"/>
        <end position="375"/>
    </location>
</feature>
<proteinExistence type="predicted"/>
<feature type="domain" description="TOG" evidence="2">
    <location>
        <begin position="462"/>
        <end position="699"/>
    </location>
</feature>
<feature type="non-terminal residue" evidence="3">
    <location>
        <position position="973"/>
    </location>
</feature>
<feature type="compositionally biased region" description="Polar residues" evidence="1">
    <location>
        <begin position="151"/>
        <end position="166"/>
    </location>
</feature>
<dbReference type="SUPFAM" id="SSF48371">
    <property type="entry name" value="ARM repeat"/>
    <property type="match status" value="1"/>
</dbReference>
<feature type="non-terminal residue" evidence="3">
    <location>
        <position position="1"/>
    </location>
</feature>
<keyword evidence="4" id="KW-1185">Reference proteome</keyword>
<feature type="compositionally biased region" description="Polar residues" evidence="1">
    <location>
        <begin position="709"/>
        <end position="718"/>
    </location>
</feature>
<dbReference type="InterPro" id="IPR016024">
    <property type="entry name" value="ARM-type_fold"/>
</dbReference>
<dbReference type="Pfam" id="PF12348">
    <property type="entry name" value="CLASP_N"/>
    <property type="match status" value="1"/>
</dbReference>
<dbReference type="GO" id="GO:0005881">
    <property type="term" value="C:cytoplasmic microtubule"/>
    <property type="evidence" value="ECO:0007669"/>
    <property type="project" value="TreeGrafter"/>
</dbReference>
<name>A0A7K8P952_COCCO</name>
<dbReference type="GO" id="GO:0000226">
    <property type="term" value="P:microtubule cytoskeleton organization"/>
    <property type="evidence" value="ECO:0007669"/>
    <property type="project" value="TreeGrafter"/>
</dbReference>
<feature type="domain" description="TOG" evidence="2">
    <location>
        <begin position="742"/>
        <end position="958"/>
    </location>
</feature>
<dbReference type="SMART" id="SM01349">
    <property type="entry name" value="TOG"/>
    <property type="match status" value="2"/>
</dbReference>
<dbReference type="InterPro" id="IPR024395">
    <property type="entry name" value="CLASP_N_dom"/>
</dbReference>
<dbReference type="GO" id="GO:0008017">
    <property type="term" value="F:microtubule binding"/>
    <property type="evidence" value="ECO:0007669"/>
    <property type="project" value="TreeGrafter"/>
</dbReference>
<evidence type="ECO:0000259" key="2">
    <source>
        <dbReference type="SMART" id="SM01349"/>
    </source>
</evidence>
<dbReference type="EMBL" id="VWPP01000092">
    <property type="protein sequence ID" value="NXE75857.1"/>
    <property type="molecule type" value="Genomic_DNA"/>
</dbReference>
<dbReference type="InterPro" id="IPR034085">
    <property type="entry name" value="TOG"/>
</dbReference>
<evidence type="ECO:0000313" key="3">
    <source>
        <dbReference type="EMBL" id="NXE75857.1"/>
    </source>
</evidence>